<evidence type="ECO:0000313" key="15">
    <source>
        <dbReference type="Proteomes" id="UP001153555"/>
    </source>
</evidence>
<keyword evidence="4 10" id="KW-0812">Transmembrane</keyword>
<keyword evidence="7" id="KW-0406">Ion transport</keyword>
<protein>
    <submittedName>
        <fullName evidence="14">Transcription factor TCP4</fullName>
    </submittedName>
</protein>
<dbReference type="Pfam" id="PF01699">
    <property type="entry name" value="Na_Ca_ex"/>
    <property type="match status" value="1"/>
</dbReference>
<proteinExistence type="predicted"/>
<keyword evidence="8 10" id="KW-0472">Membrane</keyword>
<dbReference type="Pfam" id="PF13499">
    <property type="entry name" value="EF-hand_7"/>
    <property type="match status" value="2"/>
</dbReference>
<evidence type="ECO:0000256" key="4">
    <source>
        <dbReference type="ARBA" id="ARBA00022692"/>
    </source>
</evidence>
<dbReference type="PROSITE" id="PS50222">
    <property type="entry name" value="EF_HAND_2"/>
    <property type="match status" value="3"/>
</dbReference>
<feature type="domain" description="EF-hand" evidence="12">
    <location>
        <begin position="443"/>
        <end position="478"/>
    </location>
</feature>
<feature type="domain" description="EF-hand" evidence="12">
    <location>
        <begin position="346"/>
        <end position="381"/>
    </location>
</feature>
<feature type="transmembrane region" description="Helical" evidence="10">
    <location>
        <begin position="245"/>
        <end position="266"/>
    </location>
</feature>
<dbReference type="PROSITE" id="PS00018">
    <property type="entry name" value="EF_HAND_1"/>
    <property type="match status" value="3"/>
</dbReference>
<dbReference type="SMART" id="SM00054">
    <property type="entry name" value="EFh"/>
    <property type="match status" value="4"/>
</dbReference>
<evidence type="ECO:0000256" key="10">
    <source>
        <dbReference type="SAM" id="Phobius"/>
    </source>
</evidence>
<feature type="transmembrane region" description="Helical" evidence="10">
    <location>
        <begin position="68"/>
        <end position="91"/>
    </location>
</feature>
<keyword evidence="6 10" id="KW-1133">Transmembrane helix</keyword>
<comment type="caution">
    <text evidence="14">The sequence shown here is derived from an EMBL/GenBank/DDBJ whole genome shotgun (WGS) entry which is preliminary data.</text>
</comment>
<evidence type="ECO:0000256" key="5">
    <source>
        <dbReference type="ARBA" id="ARBA00022837"/>
    </source>
</evidence>
<feature type="domain" description="EF-hand" evidence="12">
    <location>
        <begin position="306"/>
        <end position="341"/>
    </location>
</feature>
<feature type="chain" id="PRO_5040462937" evidence="11">
    <location>
        <begin position="23"/>
        <end position="1110"/>
    </location>
</feature>
<dbReference type="InterPro" id="IPR004713">
    <property type="entry name" value="CaH_exchang"/>
</dbReference>
<dbReference type="Pfam" id="PF03634">
    <property type="entry name" value="TCP"/>
    <property type="match status" value="1"/>
</dbReference>
<dbReference type="CDD" id="cd00051">
    <property type="entry name" value="EFh"/>
    <property type="match status" value="2"/>
</dbReference>
<dbReference type="EMBL" id="CACSLK010013932">
    <property type="protein sequence ID" value="CAA0816020.1"/>
    <property type="molecule type" value="Genomic_DNA"/>
</dbReference>
<evidence type="ECO:0000256" key="9">
    <source>
        <dbReference type="SAM" id="MobiDB-lite"/>
    </source>
</evidence>
<reference evidence="14" key="1">
    <citation type="submission" date="2019-12" db="EMBL/GenBank/DDBJ databases">
        <authorList>
            <person name="Scholes J."/>
        </authorList>
    </citation>
    <scope>NUCLEOTIDE SEQUENCE</scope>
</reference>
<feature type="signal peptide" evidence="11">
    <location>
        <begin position="1"/>
        <end position="22"/>
    </location>
</feature>
<dbReference type="InterPro" id="IPR002048">
    <property type="entry name" value="EF_hand_dom"/>
</dbReference>
<feature type="region of interest" description="Disordered" evidence="9">
    <location>
        <begin position="842"/>
        <end position="877"/>
    </location>
</feature>
<keyword evidence="2" id="KW-0813">Transport</keyword>
<feature type="transmembrane region" description="Helical" evidence="10">
    <location>
        <begin position="112"/>
        <end position="132"/>
    </location>
</feature>
<feature type="transmembrane region" description="Helical" evidence="10">
    <location>
        <begin position="558"/>
        <end position="578"/>
    </location>
</feature>
<dbReference type="GO" id="GO:0015369">
    <property type="term" value="F:calcium:proton antiporter activity"/>
    <property type="evidence" value="ECO:0007669"/>
    <property type="project" value="TreeGrafter"/>
</dbReference>
<evidence type="ECO:0000256" key="6">
    <source>
        <dbReference type="ARBA" id="ARBA00022989"/>
    </source>
</evidence>
<organism evidence="14 15">
    <name type="scientific">Striga hermonthica</name>
    <name type="common">Purple witchweed</name>
    <name type="synonym">Buchnera hermonthica</name>
    <dbReference type="NCBI Taxonomy" id="68872"/>
    <lineage>
        <taxon>Eukaryota</taxon>
        <taxon>Viridiplantae</taxon>
        <taxon>Streptophyta</taxon>
        <taxon>Embryophyta</taxon>
        <taxon>Tracheophyta</taxon>
        <taxon>Spermatophyta</taxon>
        <taxon>Magnoliopsida</taxon>
        <taxon>eudicotyledons</taxon>
        <taxon>Gunneridae</taxon>
        <taxon>Pentapetalae</taxon>
        <taxon>asterids</taxon>
        <taxon>lamiids</taxon>
        <taxon>Lamiales</taxon>
        <taxon>Orobanchaceae</taxon>
        <taxon>Buchnereae</taxon>
        <taxon>Striga</taxon>
    </lineage>
</organism>
<evidence type="ECO:0000256" key="8">
    <source>
        <dbReference type="ARBA" id="ARBA00023136"/>
    </source>
</evidence>
<comment type="subcellular location">
    <subcellularLocation>
        <location evidence="1">Endomembrane system</location>
        <topology evidence="1">Multi-pass membrane protein</topology>
    </subcellularLocation>
</comment>
<evidence type="ECO:0000256" key="7">
    <source>
        <dbReference type="ARBA" id="ARBA00023065"/>
    </source>
</evidence>
<feature type="transmembrane region" description="Helical" evidence="10">
    <location>
        <begin position="636"/>
        <end position="657"/>
    </location>
</feature>
<evidence type="ECO:0000259" key="13">
    <source>
        <dbReference type="PROSITE" id="PS51369"/>
    </source>
</evidence>
<keyword evidence="11" id="KW-0732">Signal</keyword>
<feature type="domain" description="TCP" evidence="13">
    <location>
        <begin position="778"/>
        <end position="836"/>
    </location>
</feature>
<dbReference type="Gene3D" id="1.10.238.10">
    <property type="entry name" value="EF-hand"/>
    <property type="match status" value="2"/>
</dbReference>
<dbReference type="PANTHER" id="PTHR31503">
    <property type="entry name" value="VACUOLAR CALCIUM ION TRANSPORTER"/>
    <property type="match status" value="1"/>
</dbReference>
<dbReference type="PANTHER" id="PTHR31503:SF79">
    <property type="entry name" value="CALCIUM-BINDING EF-HAND PROTEIN"/>
    <property type="match status" value="1"/>
</dbReference>
<feature type="transmembrane region" description="Helical" evidence="10">
    <location>
        <begin position="152"/>
        <end position="172"/>
    </location>
</feature>
<dbReference type="OrthoDB" id="26525at2759"/>
<keyword evidence="5" id="KW-0106">Calcium</keyword>
<sequence>MKTIYFFLIIIFTLTLFSGVFPRPSPDDLSNDHLISDGVQFKPENEFLNQQVIKSEETRKIECEQMYGFLPCSGTMTGHLFLIFVYQYLLFHAESYVDSGGKRVFKILGPGIFGASAFQVIGSLPEALILLASGLSSNDETAQECVLTGVGLLAGSSILLLTLIWGTCVIIGSQNFASHLHSHLTEDKIYNPFERFLISLWPGYGVVTALFASHTSRIMLLSVVPLIMIQIPTLFDLSYVWERCFLIITLVVSFMFLLCYFLYQCFEPSIQKRRLMYIKHEHLVVDVLNHIQNQTTGKLLTENGSPNVTTIKRLFEEKDQDGDNTISFSELKDFLQEIKNQKLQSDKDNTTLEIMREFDINDDDKITMDEFVSGMTKWLDDTKNTINKKYHSVKSLKGLYQILKPWMQKKREEREMMKHLVPDILEHIQNSVYGSLLAEDGTPNVAAIKRLFRDIDLDKNEYISNSELKELINNITLGIIPYNSDIAASKLMEELDLSGDKLIDEEEFVMGFSKWLNASYHKEHSNNSEENEEEDINYERTWEQTDKLLEDKFVDKSTLAWCKAIALILLGLVMLGFLAEPLIQSVRNFSLQANVPSFYVSFIFIPLATNARIAVSTIKESRRKKLQVTSLTMSEIYGTVFMNNILGLAVLLSLIYFRDLAWTFSAELDQEKLNNKGLVSLDNFHKHLVYEKQEQEEEEEEEEEEFSRRIQLLYGNPGADPIQLPQPPPPALPRKRPCFSPALPLEPAAGHAMPRPRSAGGEVVEVQGGGHIIRSTGRKDRHSKVCTAKGPRDRRVRLAAHTAIQFYDVQDRLGYDRPSKAVDWLIKKAKAAIDELAQLPAWQPTAGSGPNPSPNFEQEEQNEDQQQRDGLNPDLVVTNNENQSFLPPSLDSDAIADTIKSFFPVGAQAETSSSAMEFQSFQSPDFLSRNSHNRTNTQDLRLSLQSLQDPVLLHHHSHHSAAAPLGFDGWTESRQPQAIELGRLQRLPAWNLPGESTGGSTAGGYHLLNFPAPALQHHFDQSQVFSQRGPLQSSNSPAVRAWMDPPSAGQLDPSQPHFYQQYPSGFPIYQSPATAGGFSGFRVPARIQGDHEEHHGYAQKPSSASSDSRR</sequence>
<accession>A0A9N7MQ62</accession>
<dbReference type="GO" id="GO:0006874">
    <property type="term" value="P:intracellular calcium ion homeostasis"/>
    <property type="evidence" value="ECO:0007669"/>
    <property type="project" value="TreeGrafter"/>
</dbReference>
<dbReference type="GO" id="GO:0005509">
    <property type="term" value="F:calcium ion binding"/>
    <property type="evidence" value="ECO:0007669"/>
    <property type="project" value="InterPro"/>
</dbReference>
<dbReference type="InterPro" id="IPR018247">
    <property type="entry name" value="EF_Hand_1_Ca_BS"/>
</dbReference>
<evidence type="ECO:0000256" key="3">
    <source>
        <dbReference type="ARBA" id="ARBA00022449"/>
    </source>
</evidence>
<feature type="transmembrane region" description="Helical" evidence="10">
    <location>
        <begin position="598"/>
        <end position="615"/>
    </location>
</feature>
<feature type="region of interest" description="Disordered" evidence="9">
    <location>
        <begin position="1088"/>
        <end position="1110"/>
    </location>
</feature>
<evidence type="ECO:0000256" key="11">
    <source>
        <dbReference type="SAM" id="SignalP"/>
    </source>
</evidence>
<dbReference type="AlphaFoldDB" id="A0A9N7MQ62"/>
<evidence type="ECO:0000256" key="1">
    <source>
        <dbReference type="ARBA" id="ARBA00004127"/>
    </source>
</evidence>
<dbReference type="InterPro" id="IPR004837">
    <property type="entry name" value="NaCa_Exmemb"/>
</dbReference>
<feature type="transmembrane region" description="Helical" evidence="10">
    <location>
        <begin position="218"/>
        <end position="239"/>
    </location>
</feature>
<dbReference type="Proteomes" id="UP001153555">
    <property type="component" value="Unassembled WGS sequence"/>
</dbReference>
<feature type="compositionally biased region" description="Polar residues" evidence="9">
    <location>
        <begin position="1100"/>
        <end position="1110"/>
    </location>
</feature>
<gene>
    <name evidence="14" type="ORF">SHERM_15888</name>
</gene>
<keyword evidence="15" id="KW-1185">Reference proteome</keyword>
<dbReference type="InterPro" id="IPR017887">
    <property type="entry name" value="TF_TCP_subgr"/>
</dbReference>
<keyword evidence="3" id="KW-0050">Antiport</keyword>
<dbReference type="PROSITE" id="PS51369">
    <property type="entry name" value="TCP"/>
    <property type="match status" value="1"/>
</dbReference>
<name>A0A9N7MQ62_STRHE</name>
<dbReference type="SUPFAM" id="SSF47473">
    <property type="entry name" value="EF-hand"/>
    <property type="match status" value="1"/>
</dbReference>
<evidence type="ECO:0000259" key="12">
    <source>
        <dbReference type="PROSITE" id="PS50222"/>
    </source>
</evidence>
<dbReference type="InterPro" id="IPR011992">
    <property type="entry name" value="EF-hand-dom_pair"/>
</dbReference>
<evidence type="ECO:0000256" key="2">
    <source>
        <dbReference type="ARBA" id="ARBA00022448"/>
    </source>
</evidence>
<evidence type="ECO:0000313" key="14">
    <source>
        <dbReference type="EMBL" id="CAA0816020.1"/>
    </source>
</evidence>
<dbReference type="GO" id="GO:0016020">
    <property type="term" value="C:membrane"/>
    <property type="evidence" value="ECO:0007669"/>
    <property type="project" value="InterPro"/>
</dbReference>
<dbReference type="GO" id="GO:0012505">
    <property type="term" value="C:endomembrane system"/>
    <property type="evidence" value="ECO:0007669"/>
    <property type="project" value="UniProtKB-SubCell"/>
</dbReference>
<feature type="compositionally biased region" description="Polar residues" evidence="9">
    <location>
        <begin position="845"/>
        <end position="856"/>
    </location>
</feature>